<dbReference type="Proteomes" id="UP001165063">
    <property type="component" value="Unassembled WGS sequence"/>
</dbReference>
<dbReference type="PANTHER" id="PTHR31306:SF10">
    <property type="entry name" value="ALPHA-1,6-MANNOSYLTRANSFERASE MNN11-RELATED"/>
    <property type="match status" value="1"/>
</dbReference>
<keyword evidence="5" id="KW-1185">Reference proteome</keyword>
<proteinExistence type="predicted"/>
<feature type="region of interest" description="Disordered" evidence="3">
    <location>
        <begin position="23"/>
        <end position="42"/>
    </location>
</feature>
<dbReference type="PANTHER" id="PTHR31306">
    <property type="entry name" value="ALPHA-1,6-MANNOSYLTRANSFERASE MNN11-RELATED"/>
    <property type="match status" value="1"/>
</dbReference>
<reference evidence="4" key="1">
    <citation type="submission" date="2023-04" db="EMBL/GenBank/DDBJ databases">
        <title>Ambrosiozyma monospora NBRC 1965.</title>
        <authorList>
            <person name="Ichikawa N."/>
            <person name="Sato H."/>
            <person name="Tonouchi N."/>
        </authorList>
    </citation>
    <scope>NUCLEOTIDE SEQUENCE</scope>
    <source>
        <strain evidence="4">NBRC 1965</strain>
    </source>
</reference>
<dbReference type="Pfam" id="PF05637">
    <property type="entry name" value="Glyco_transf_34"/>
    <property type="match status" value="1"/>
</dbReference>
<name>A0A9W7DP51_AMBMO</name>
<dbReference type="EMBL" id="BSXU01007019">
    <property type="protein sequence ID" value="GMG56172.1"/>
    <property type="molecule type" value="Genomic_DNA"/>
</dbReference>
<evidence type="ECO:0000256" key="1">
    <source>
        <dbReference type="ARBA" id="ARBA00022676"/>
    </source>
</evidence>
<evidence type="ECO:0000256" key="3">
    <source>
        <dbReference type="SAM" id="MobiDB-lite"/>
    </source>
</evidence>
<comment type="caution">
    <text evidence="4">The sequence shown here is derived from an EMBL/GenBank/DDBJ whole genome shotgun (WGS) entry which is preliminary data.</text>
</comment>
<keyword evidence="1" id="KW-0328">Glycosyltransferase</keyword>
<dbReference type="AlphaFoldDB" id="A0A9W7DP51"/>
<dbReference type="InterPro" id="IPR008630">
    <property type="entry name" value="Glyco_trans_34"/>
</dbReference>
<sequence>MKCLFHHFDSEFGGEASKVYYYPDDDESESNELKDSEDSKNPLDIAKKKFKENGKKVFRPSSSSTKSPEIVIVTNVDFEMFELSHLTKIVQNRVNYAHSNKYGVYVRWIQEFTPSLQEFGNDSGWAKLFAMRAAMHAFPNAKYFWYVDQNSLILRNDIDLMSYILKPSSLGPIMLKEQPVLLPYGAIKTYKSVKPEDVSFIITQTTESLNSDSFILRNDVYGRGLLEFWSDPLFRKYPTFVNNVEAALTHLLQWHPVLLSKTSIVPARTICSTHDANGLVLPGQEAYRYHDGDFVVDFKNCGKDFHCETLVDAFYKKMEAAK</sequence>
<gene>
    <name evidence="4" type="ORF">Amon01_000823900</name>
</gene>
<evidence type="ECO:0000313" key="5">
    <source>
        <dbReference type="Proteomes" id="UP001165063"/>
    </source>
</evidence>
<dbReference type="OrthoDB" id="205108at2759"/>
<dbReference type="GO" id="GO:0000009">
    <property type="term" value="F:alpha-1,6-mannosyltransferase activity"/>
    <property type="evidence" value="ECO:0007669"/>
    <property type="project" value="TreeGrafter"/>
</dbReference>
<dbReference type="GO" id="GO:0000136">
    <property type="term" value="C:mannan polymerase complex"/>
    <property type="evidence" value="ECO:0007669"/>
    <property type="project" value="TreeGrafter"/>
</dbReference>
<organism evidence="4 5">
    <name type="scientific">Ambrosiozyma monospora</name>
    <name type="common">Yeast</name>
    <name type="synonym">Endomycopsis monosporus</name>
    <dbReference type="NCBI Taxonomy" id="43982"/>
    <lineage>
        <taxon>Eukaryota</taxon>
        <taxon>Fungi</taxon>
        <taxon>Dikarya</taxon>
        <taxon>Ascomycota</taxon>
        <taxon>Saccharomycotina</taxon>
        <taxon>Pichiomycetes</taxon>
        <taxon>Pichiales</taxon>
        <taxon>Pichiaceae</taxon>
        <taxon>Ambrosiozyma</taxon>
    </lineage>
</organism>
<dbReference type="GO" id="GO:0006487">
    <property type="term" value="P:protein N-linked glycosylation"/>
    <property type="evidence" value="ECO:0007669"/>
    <property type="project" value="TreeGrafter"/>
</dbReference>
<protein>
    <submittedName>
        <fullName evidence="4">Unnamed protein product</fullName>
    </submittedName>
</protein>
<evidence type="ECO:0000256" key="2">
    <source>
        <dbReference type="ARBA" id="ARBA00022679"/>
    </source>
</evidence>
<keyword evidence="2" id="KW-0808">Transferase</keyword>
<feature type="compositionally biased region" description="Basic and acidic residues" evidence="3">
    <location>
        <begin position="31"/>
        <end position="42"/>
    </location>
</feature>
<accession>A0A9W7DP51</accession>
<evidence type="ECO:0000313" key="4">
    <source>
        <dbReference type="EMBL" id="GMG56172.1"/>
    </source>
</evidence>